<evidence type="ECO:0000256" key="2">
    <source>
        <dbReference type="ARBA" id="ARBA00005170"/>
    </source>
</evidence>
<evidence type="ECO:0000256" key="1">
    <source>
        <dbReference type="ARBA" id="ARBA00001784"/>
    </source>
</evidence>
<evidence type="ECO:0000256" key="10">
    <source>
        <dbReference type="SAM" id="SignalP"/>
    </source>
</evidence>
<keyword evidence="12" id="KW-1185">Reference proteome</keyword>
<name>A0ABZ2J3W4_9CHLR</name>
<dbReference type="Gene3D" id="3.30.1330.80">
    <property type="entry name" value="Hypothetical protein, similar to alpha- acetolactate decarboxylase, domain 2"/>
    <property type="match status" value="2"/>
</dbReference>
<evidence type="ECO:0000313" key="11">
    <source>
        <dbReference type="EMBL" id="WWX25003.1"/>
    </source>
</evidence>
<keyword evidence="6 9" id="KW-0210">Decarboxylase</keyword>
<dbReference type="EMBL" id="CP146612">
    <property type="protein sequence ID" value="WWX25003.1"/>
    <property type="molecule type" value="Genomic_DNA"/>
</dbReference>
<dbReference type="GO" id="GO:0047605">
    <property type="term" value="F:acetolactate decarboxylase activity"/>
    <property type="evidence" value="ECO:0007669"/>
    <property type="project" value="UniProtKB-EC"/>
</dbReference>
<dbReference type="NCBIfam" id="TIGR01252">
    <property type="entry name" value="acetolac_decarb"/>
    <property type="match status" value="1"/>
</dbReference>
<evidence type="ECO:0000256" key="9">
    <source>
        <dbReference type="PIRNR" id="PIRNR001332"/>
    </source>
</evidence>
<dbReference type="CDD" id="cd17299">
    <property type="entry name" value="acetolactate_decarboxylase"/>
    <property type="match status" value="1"/>
</dbReference>
<organism evidence="11 12">
    <name type="scientific">Candidatus Dehalogenimonas loeffleri</name>
    <dbReference type="NCBI Taxonomy" id="3127115"/>
    <lineage>
        <taxon>Bacteria</taxon>
        <taxon>Bacillati</taxon>
        <taxon>Chloroflexota</taxon>
        <taxon>Dehalococcoidia</taxon>
        <taxon>Dehalococcoidales</taxon>
        <taxon>Dehalococcoidaceae</taxon>
        <taxon>Dehalogenimonas</taxon>
    </lineage>
</organism>
<dbReference type="RefSeq" id="WP_338737136.1">
    <property type="nucleotide sequence ID" value="NZ_CP146612.1"/>
</dbReference>
<dbReference type="Pfam" id="PF03306">
    <property type="entry name" value="AAL_decarboxy"/>
    <property type="match status" value="1"/>
</dbReference>
<reference evidence="11 12" key="1">
    <citation type="submission" date="2024-03" db="EMBL/GenBank/DDBJ databases">
        <title>A Dehalogenimonas Isolated from Estuarine Sediments Dihaloeliminates Chlorinated Alkanes.</title>
        <authorList>
            <person name="Yang Y."/>
            <person name="Wang H."/>
        </authorList>
    </citation>
    <scope>NUCLEOTIDE SEQUENCE [LARGE SCALE GENOMIC DNA]</scope>
    <source>
        <strain evidence="11 12">W</strain>
    </source>
</reference>
<dbReference type="InterPro" id="IPR005128">
    <property type="entry name" value="Acetolactate_a_deCO2ase"/>
</dbReference>
<dbReference type="SUPFAM" id="SSF117856">
    <property type="entry name" value="AF0104/ALDC/Ptd012-like"/>
    <property type="match status" value="1"/>
</dbReference>
<dbReference type="PIRSF" id="PIRSF001332">
    <property type="entry name" value="Acetolac_decarb"/>
    <property type="match status" value="1"/>
</dbReference>
<comment type="catalytic activity">
    <reaction evidence="1 9">
        <text>(2S)-2-acetolactate + H(+) = (R)-acetoin + CO2</text>
        <dbReference type="Rhea" id="RHEA:21580"/>
        <dbReference type="ChEBI" id="CHEBI:15378"/>
        <dbReference type="ChEBI" id="CHEBI:15686"/>
        <dbReference type="ChEBI" id="CHEBI:16526"/>
        <dbReference type="ChEBI" id="CHEBI:58476"/>
        <dbReference type="EC" id="4.1.1.5"/>
    </reaction>
</comment>
<evidence type="ECO:0000256" key="6">
    <source>
        <dbReference type="ARBA" id="ARBA00022793"/>
    </source>
</evidence>
<proteinExistence type="inferred from homology"/>
<feature type="signal peptide" evidence="10">
    <location>
        <begin position="1"/>
        <end position="25"/>
    </location>
</feature>
<dbReference type="PANTHER" id="PTHR35524">
    <property type="entry name" value="ALPHA-ACETOLACTATE DECARBOXYLASE"/>
    <property type="match status" value="1"/>
</dbReference>
<keyword evidence="8 9" id="KW-0456">Lyase</keyword>
<evidence type="ECO:0000256" key="5">
    <source>
        <dbReference type="ARBA" id="ARBA00020164"/>
    </source>
</evidence>
<comment type="similarity">
    <text evidence="3 9">Belongs to the alpha-acetolactate decarboxylase family.</text>
</comment>
<dbReference type="PANTHER" id="PTHR35524:SF1">
    <property type="entry name" value="ALPHA-ACETOLACTATE DECARBOXYLASE"/>
    <property type="match status" value="1"/>
</dbReference>
<evidence type="ECO:0000313" key="12">
    <source>
        <dbReference type="Proteomes" id="UP001375370"/>
    </source>
</evidence>
<dbReference type="EC" id="4.1.1.5" evidence="4 9"/>
<accession>A0ABZ2J3W4</accession>
<protein>
    <recommendedName>
        <fullName evidence="5 9">Alpha-acetolactate decarboxylase</fullName>
        <ecNumber evidence="4 9">4.1.1.5</ecNumber>
    </recommendedName>
</protein>
<keyword evidence="7 9" id="KW-0005">Acetoin biosynthesis</keyword>
<sequence>MKPGNILVVPALLLAIIGLSSCAPAPKSDALTQISTIDALLNGVYDGVMSLGELKEYGDFGIGTFEGLDGEMVFYDGVFYQVKADGVAYVPADSVTAPFAAVTFFDTDKEVPLAAGTSYVTLQTFLDGILPTDNIFYAVEITGTFSYVQTRSVPAQQKPYPPLAAVTANQSVFEFTNVAGTIVGFISPPYVDGINVPGFHLHFLTADKQAGGHVLDLQISEATAAIDYISEFNLTLPGPDSDFYDLDLTPDLSDDLEQVEK</sequence>
<keyword evidence="10" id="KW-0732">Signal</keyword>
<evidence type="ECO:0000256" key="4">
    <source>
        <dbReference type="ARBA" id="ARBA00013204"/>
    </source>
</evidence>
<dbReference type="PROSITE" id="PS51257">
    <property type="entry name" value="PROKAR_LIPOPROTEIN"/>
    <property type="match status" value="1"/>
</dbReference>
<comment type="pathway">
    <text evidence="2 9">Polyol metabolism; (R,R)-butane-2,3-diol biosynthesis; (R,R)-butane-2,3-diol from pyruvate: step 2/3.</text>
</comment>
<dbReference type="Proteomes" id="UP001375370">
    <property type="component" value="Chromosome"/>
</dbReference>
<evidence type="ECO:0000256" key="8">
    <source>
        <dbReference type="ARBA" id="ARBA00023239"/>
    </source>
</evidence>
<gene>
    <name evidence="11" type="primary">budA</name>
    <name evidence="11" type="ORF">V8247_07005</name>
</gene>
<evidence type="ECO:0000256" key="3">
    <source>
        <dbReference type="ARBA" id="ARBA00007106"/>
    </source>
</evidence>
<feature type="chain" id="PRO_5045899340" description="Alpha-acetolactate decarboxylase" evidence="10">
    <location>
        <begin position="26"/>
        <end position="261"/>
    </location>
</feature>
<evidence type="ECO:0000256" key="7">
    <source>
        <dbReference type="ARBA" id="ARBA00023061"/>
    </source>
</evidence>